<organism evidence="3 4">
    <name type="scientific">Protaetiibacter intestinalis</name>
    <dbReference type="NCBI Taxonomy" id="2419774"/>
    <lineage>
        <taxon>Bacteria</taxon>
        <taxon>Bacillati</taxon>
        <taxon>Actinomycetota</taxon>
        <taxon>Actinomycetes</taxon>
        <taxon>Micrococcales</taxon>
        <taxon>Microbacteriaceae</taxon>
        <taxon>Protaetiibacter</taxon>
    </lineage>
</organism>
<evidence type="ECO:0000313" key="4">
    <source>
        <dbReference type="Proteomes" id="UP000278886"/>
    </source>
</evidence>
<reference evidence="4" key="1">
    <citation type="submission" date="2018-09" db="EMBL/GenBank/DDBJ databases">
        <title>Genome sequencing of strain 2DFWR-13.</title>
        <authorList>
            <person name="Heo J."/>
            <person name="Kim S.-J."/>
            <person name="Kwon S.-W."/>
        </authorList>
    </citation>
    <scope>NUCLEOTIDE SEQUENCE [LARGE SCALE GENOMIC DNA]</scope>
    <source>
        <strain evidence="4">2DFWR-13</strain>
    </source>
</reference>
<name>A0A387BIU6_9MICO</name>
<dbReference type="Proteomes" id="UP000278886">
    <property type="component" value="Chromosome"/>
</dbReference>
<evidence type="ECO:0000313" key="3">
    <source>
        <dbReference type="EMBL" id="AYF98450.1"/>
    </source>
</evidence>
<evidence type="ECO:0000256" key="1">
    <source>
        <dbReference type="SAM" id="MobiDB-lite"/>
    </source>
</evidence>
<sequence>MARGREGTPRRRARGRRGIVSPREPGRDEQGRPIVAELGRAETPQETADRKAAASAKRRTNQTAVNLGIATVVSLLAAIAIVFTVGLVGGESRIQPVDYRAETANAQSSFDGTLVVPELPQGWWANRVLIDRTADVASWRIGFVTPDEQYVALIQTLEANPSWLDGQVKGASPGATVSLGGVDWTIYDRRDADDPGNVAYALVTESGASTIVLAGTADDAEFEELARAVAEELP</sequence>
<protein>
    <submittedName>
        <fullName evidence="3">DUF4245 domain-containing protein</fullName>
    </submittedName>
</protein>
<keyword evidence="2" id="KW-0472">Membrane</keyword>
<feature type="region of interest" description="Disordered" evidence="1">
    <location>
        <begin position="1"/>
        <end position="57"/>
    </location>
</feature>
<dbReference type="AlphaFoldDB" id="A0A387BIU6"/>
<dbReference type="KEGG" id="lyd:D7I47_09405"/>
<dbReference type="EMBL" id="CP032630">
    <property type="protein sequence ID" value="AYF98450.1"/>
    <property type="molecule type" value="Genomic_DNA"/>
</dbReference>
<accession>A0A387BIU6</accession>
<keyword evidence="2" id="KW-0812">Transmembrane</keyword>
<dbReference type="InterPro" id="IPR025339">
    <property type="entry name" value="DUF4245"/>
</dbReference>
<evidence type="ECO:0000256" key="2">
    <source>
        <dbReference type="SAM" id="Phobius"/>
    </source>
</evidence>
<keyword evidence="2" id="KW-1133">Transmembrane helix</keyword>
<keyword evidence="4" id="KW-1185">Reference proteome</keyword>
<gene>
    <name evidence="3" type="ORF">D7I47_09405</name>
</gene>
<dbReference type="Pfam" id="PF14030">
    <property type="entry name" value="DUF4245"/>
    <property type="match status" value="1"/>
</dbReference>
<feature type="transmembrane region" description="Helical" evidence="2">
    <location>
        <begin position="67"/>
        <end position="88"/>
    </location>
</feature>
<proteinExistence type="predicted"/>